<dbReference type="SUPFAM" id="SSF54211">
    <property type="entry name" value="Ribosomal protein S5 domain 2-like"/>
    <property type="match status" value="1"/>
</dbReference>
<evidence type="ECO:0000256" key="2">
    <source>
        <dbReference type="SAM" id="Phobius"/>
    </source>
</evidence>
<dbReference type="GO" id="GO:0005524">
    <property type="term" value="F:ATP binding"/>
    <property type="evidence" value="ECO:0007669"/>
    <property type="project" value="InterPro"/>
</dbReference>
<comment type="subcellular location">
    <subcellularLocation>
        <location evidence="1">Membrane</location>
        <topology evidence="1">Multi-pass membrane protein</topology>
    </subcellularLocation>
</comment>
<dbReference type="EMBL" id="NBVN01000004">
    <property type="protein sequence ID" value="PUA32195.1"/>
    <property type="molecule type" value="Genomic_DNA"/>
</dbReference>
<feature type="transmembrane region" description="Helical" evidence="2">
    <location>
        <begin position="607"/>
        <end position="628"/>
    </location>
</feature>
<dbReference type="InterPro" id="IPR020568">
    <property type="entry name" value="Ribosomal_Su5_D2-typ_SF"/>
</dbReference>
<dbReference type="Pfam" id="PF05362">
    <property type="entry name" value="Lon_C"/>
    <property type="match status" value="1"/>
</dbReference>
<dbReference type="GO" id="GO:0030163">
    <property type="term" value="P:protein catabolic process"/>
    <property type="evidence" value="ECO:0007669"/>
    <property type="project" value="InterPro"/>
</dbReference>
<dbReference type="AlphaFoldDB" id="A0A2R7Y3R0"/>
<dbReference type="GO" id="GO:0004176">
    <property type="term" value="F:ATP-dependent peptidase activity"/>
    <property type="evidence" value="ECO:0007669"/>
    <property type="project" value="InterPro"/>
</dbReference>
<evidence type="ECO:0000313" key="5">
    <source>
        <dbReference type="Proteomes" id="UP000244093"/>
    </source>
</evidence>
<keyword evidence="2" id="KW-0472">Membrane</keyword>
<dbReference type="InterPro" id="IPR027065">
    <property type="entry name" value="Lon_Prtase"/>
</dbReference>
<dbReference type="InterPro" id="IPR014721">
    <property type="entry name" value="Ribsml_uS5_D2-typ_fold_subgr"/>
</dbReference>
<gene>
    <name evidence="4" type="ORF">B7O98_05870</name>
</gene>
<comment type="caution">
    <text evidence="4">The sequence shown here is derived from an EMBL/GenBank/DDBJ whole genome shotgun (WGS) entry which is preliminary data.</text>
</comment>
<reference evidence="4 5" key="1">
    <citation type="journal article" date="2018" name="Syst. Appl. Microbiol.">
        <title>A new symbiotic nanoarchaeote (Candidatus Nanoclepta minutus) and its host (Zestosphaera tikiterensis gen. nov., sp. nov.) from a New Zealand hot spring.</title>
        <authorList>
            <person name="St John E."/>
            <person name="Liu Y."/>
            <person name="Podar M."/>
            <person name="Stott M.B."/>
            <person name="Meneghin J."/>
            <person name="Chen Z."/>
            <person name="Lagutin K."/>
            <person name="Mitchell K."/>
            <person name="Reysenbach A.L."/>
        </authorList>
    </citation>
    <scope>NUCLEOTIDE SEQUENCE [LARGE SCALE GENOMIC DNA]</scope>
    <source>
        <strain evidence="4">NZ3</strain>
    </source>
</reference>
<proteinExistence type="predicted"/>
<keyword evidence="2" id="KW-0812">Transmembrane</keyword>
<accession>A0A2R7Y3R0</accession>
<evidence type="ECO:0000313" key="4">
    <source>
        <dbReference type="EMBL" id="PUA32195.1"/>
    </source>
</evidence>
<evidence type="ECO:0000256" key="1">
    <source>
        <dbReference type="ARBA" id="ARBA00004141"/>
    </source>
</evidence>
<dbReference type="PANTHER" id="PTHR10046">
    <property type="entry name" value="ATP DEPENDENT LON PROTEASE FAMILY MEMBER"/>
    <property type="match status" value="1"/>
</dbReference>
<dbReference type="GO" id="GO:0006508">
    <property type="term" value="P:proteolysis"/>
    <property type="evidence" value="ECO:0007669"/>
    <property type="project" value="InterPro"/>
</dbReference>
<dbReference type="PRINTS" id="PR00830">
    <property type="entry name" value="ENDOLAPTASE"/>
</dbReference>
<feature type="transmembrane region" description="Helical" evidence="2">
    <location>
        <begin position="7"/>
        <end position="29"/>
    </location>
</feature>
<feature type="domain" description="Lon proteolytic" evidence="3">
    <location>
        <begin position="50"/>
        <end position="223"/>
    </location>
</feature>
<evidence type="ECO:0000259" key="3">
    <source>
        <dbReference type="PROSITE" id="PS51786"/>
    </source>
</evidence>
<keyword evidence="2" id="KW-1133">Transmembrane helix</keyword>
<dbReference type="Proteomes" id="UP000244093">
    <property type="component" value="Unassembled WGS sequence"/>
</dbReference>
<organism evidence="4 5">
    <name type="scientific">Zestosphaera tikiterensis</name>
    <dbReference type="NCBI Taxonomy" id="1973259"/>
    <lineage>
        <taxon>Archaea</taxon>
        <taxon>Thermoproteota</taxon>
        <taxon>Thermoprotei</taxon>
        <taxon>Desulfurococcales</taxon>
        <taxon>Desulfurococcaceae</taxon>
        <taxon>Zestosphaera</taxon>
    </lineage>
</organism>
<dbReference type="GO" id="GO:0016020">
    <property type="term" value="C:membrane"/>
    <property type="evidence" value="ECO:0007669"/>
    <property type="project" value="UniProtKB-SubCell"/>
</dbReference>
<dbReference type="InterPro" id="IPR008269">
    <property type="entry name" value="Lon_proteolytic"/>
</dbReference>
<protein>
    <recommendedName>
        <fullName evidence="3">Lon proteolytic domain-containing protein</fullName>
    </recommendedName>
</protein>
<dbReference type="GO" id="GO:0004252">
    <property type="term" value="F:serine-type endopeptidase activity"/>
    <property type="evidence" value="ECO:0007669"/>
    <property type="project" value="InterPro"/>
</dbReference>
<dbReference type="PROSITE" id="PS51786">
    <property type="entry name" value="LON_PROTEOLYTIC"/>
    <property type="match status" value="1"/>
</dbReference>
<dbReference type="Gene3D" id="3.30.230.10">
    <property type="match status" value="1"/>
</dbReference>
<sequence length="635" mass="69081">MKSYARSTFLIGYLMVFLVLSIGFLPVVYSSTCVLNVKELYLLAVSSSGGTYYGVPSELVVSLMPGSGDVYLSVEPLAELDMQASVKLAALISSYVSGIDYSNYSILVKIRSDAPIIGGPSAGGAITVALISLLTNMSLNKSVVMTGMILPDGLIGPVGGIPEKLEAAKSVGAKVMIIPAGQRMALSLRSGSYVDMYELGKKEGIRVVEASTIYDALKIFGYKVVRPQTTTINETTTITEYFKAWVNSSRADYLNLSNYVSNEVSNNRQTLSRGGVLNVVNNYVNKASEAVKTAEKEFDAGMYYAAASDYFGALVYLTTAKYIVDITLGKVKWDEILKTIKDEVNNATKYYLNVVTSLNREYINIVEVSLLAEIAGRVLEANDTLNSLPARQPTIDDVYSAAYTYWRAKSVYGWGNVYEVLKREGVNKEGLSMEKLKEGIQLLLSYATSALTYLQSLTGSSSVNLNTLLDRAENFLGSGKAEDLFYSLTLALKTATYASINTHLAFETNTSFLAYRLESAAEEFLRDALAAGFNPVVALSYYERGKVLRDVDSSTAAYYYDLAIMNSIWYVILSKSMLRKVSIEVSEQSTQTTVSSSTTINTVLSNYLALVAAIITGSLAGVALGYYLTSKRGHA</sequence>
<name>A0A2R7Y3R0_9CREN</name>